<dbReference type="RefSeq" id="XP_022402526.1">
    <property type="nucleotide sequence ID" value="XM_022550086.1"/>
</dbReference>
<dbReference type="STRING" id="1160497.A0A1L9VPL9"/>
<evidence type="ECO:0008006" key="4">
    <source>
        <dbReference type="Google" id="ProtNLM"/>
    </source>
</evidence>
<dbReference type="AlphaFoldDB" id="A0A1L9VPL9"/>
<accession>A0A1L9VPL9</accession>
<reference evidence="3" key="1">
    <citation type="journal article" date="2017" name="Genome Biol.">
        <title>Comparative genomics reveals high biological diversity and specific adaptations in the industrially and medically important fungal genus Aspergillus.</title>
        <authorList>
            <person name="de Vries R.P."/>
            <person name="Riley R."/>
            <person name="Wiebenga A."/>
            <person name="Aguilar-Osorio G."/>
            <person name="Amillis S."/>
            <person name="Uchima C.A."/>
            <person name="Anderluh G."/>
            <person name="Asadollahi M."/>
            <person name="Askin M."/>
            <person name="Barry K."/>
            <person name="Battaglia E."/>
            <person name="Bayram O."/>
            <person name="Benocci T."/>
            <person name="Braus-Stromeyer S.A."/>
            <person name="Caldana C."/>
            <person name="Canovas D."/>
            <person name="Cerqueira G.C."/>
            <person name="Chen F."/>
            <person name="Chen W."/>
            <person name="Choi C."/>
            <person name="Clum A."/>
            <person name="Dos Santos R.A."/>
            <person name="Damasio A.R."/>
            <person name="Diallinas G."/>
            <person name="Emri T."/>
            <person name="Fekete E."/>
            <person name="Flipphi M."/>
            <person name="Freyberg S."/>
            <person name="Gallo A."/>
            <person name="Gournas C."/>
            <person name="Habgood R."/>
            <person name="Hainaut M."/>
            <person name="Harispe M.L."/>
            <person name="Henrissat B."/>
            <person name="Hilden K.S."/>
            <person name="Hope R."/>
            <person name="Hossain A."/>
            <person name="Karabika E."/>
            <person name="Karaffa L."/>
            <person name="Karanyi Z."/>
            <person name="Krasevec N."/>
            <person name="Kuo A."/>
            <person name="Kusch H."/>
            <person name="LaButti K."/>
            <person name="Lagendijk E.L."/>
            <person name="Lapidus A."/>
            <person name="Levasseur A."/>
            <person name="Lindquist E."/>
            <person name="Lipzen A."/>
            <person name="Logrieco A.F."/>
            <person name="MacCabe A."/>
            <person name="Maekelae M.R."/>
            <person name="Malavazi I."/>
            <person name="Melin P."/>
            <person name="Meyer V."/>
            <person name="Mielnichuk N."/>
            <person name="Miskei M."/>
            <person name="Molnar A.P."/>
            <person name="Mule G."/>
            <person name="Ngan C.Y."/>
            <person name="Orejas M."/>
            <person name="Orosz E."/>
            <person name="Ouedraogo J.P."/>
            <person name="Overkamp K.M."/>
            <person name="Park H.-S."/>
            <person name="Perrone G."/>
            <person name="Piumi F."/>
            <person name="Punt P.J."/>
            <person name="Ram A.F."/>
            <person name="Ramon A."/>
            <person name="Rauscher S."/>
            <person name="Record E."/>
            <person name="Riano-Pachon D.M."/>
            <person name="Robert V."/>
            <person name="Roehrig J."/>
            <person name="Ruller R."/>
            <person name="Salamov A."/>
            <person name="Salih N.S."/>
            <person name="Samson R.A."/>
            <person name="Sandor E."/>
            <person name="Sanguinetti M."/>
            <person name="Schuetze T."/>
            <person name="Sepcic K."/>
            <person name="Shelest E."/>
            <person name="Sherlock G."/>
            <person name="Sophianopoulou V."/>
            <person name="Squina F.M."/>
            <person name="Sun H."/>
            <person name="Susca A."/>
            <person name="Todd R.B."/>
            <person name="Tsang A."/>
            <person name="Unkles S.E."/>
            <person name="van de Wiele N."/>
            <person name="van Rossen-Uffink D."/>
            <person name="Oliveira J.V."/>
            <person name="Vesth T.C."/>
            <person name="Visser J."/>
            <person name="Yu J.-H."/>
            <person name="Zhou M."/>
            <person name="Andersen M.R."/>
            <person name="Archer D.B."/>
            <person name="Baker S.E."/>
            <person name="Benoit I."/>
            <person name="Brakhage A.A."/>
            <person name="Braus G.H."/>
            <person name="Fischer R."/>
            <person name="Frisvad J.C."/>
            <person name="Goldman G.H."/>
            <person name="Houbraken J."/>
            <person name="Oakley B."/>
            <person name="Pocsi I."/>
            <person name="Scazzocchio C."/>
            <person name="Seiboth B."/>
            <person name="vanKuyk P.A."/>
            <person name="Wortman J."/>
            <person name="Dyer P.S."/>
            <person name="Grigoriev I.V."/>
        </authorList>
    </citation>
    <scope>NUCLEOTIDE SEQUENCE [LARGE SCALE GENOMIC DNA]</scope>
    <source>
        <strain evidence="3">CBS 516.65</strain>
    </source>
</reference>
<organism evidence="2 3">
    <name type="scientific">Aspergillus glaucus CBS 516.65</name>
    <dbReference type="NCBI Taxonomy" id="1160497"/>
    <lineage>
        <taxon>Eukaryota</taxon>
        <taxon>Fungi</taxon>
        <taxon>Dikarya</taxon>
        <taxon>Ascomycota</taxon>
        <taxon>Pezizomycotina</taxon>
        <taxon>Eurotiomycetes</taxon>
        <taxon>Eurotiomycetidae</taxon>
        <taxon>Eurotiales</taxon>
        <taxon>Aspergillaceae</taxon>
        <taxon>Aspergillus</taxon>
        <taxon>Aspergillus subgen. Aspergillus</taxon>
    </lineage>
</organism>
<feature type="compositionally biased region" description="Acidic residues" evidence="1">
    <location>
        <begin position="579"/>
        <end position="599"/>
    </location>
</feature>
<proteinExistence type="predicted"/>
<feature type="compositionally biased region" description="Acidic residues" evidence="1">
    <location>
        <begin position="642"/>
        <end position="656"/>
    </location>
</feature>
<evidence type="ECO:0000313" key="2">
    <source>
        <dbReference type="EMBL" id="OJJ85832.1"/>
    </source>
</evidence>
<evidence type="ECO:0000256" key="1">
    <source>
        <dbReference type="SAM" id="MobiDB-lite"/>
    </source>
</evidence>
<evidence type="ECO:0000313" key="3">
    <source>
        <dbReference type="Proteomes" id="UP000184300"/>
    </source>
</evidence>
<dbReference type="GeneID" id="34466346"/>
<dbReference type="EMBL" id="KV878893">
    <property type="protein sequence ID" value="OJJ85832.1"/>
    <property type="molecule type" value="Genomic_DNA"/>
</dbReference>
<keyword evidence="3" id="KW-1185">Reference proteome</keyword>
<name>A0A1L9VPL9_ASPGL</name>
<dbReference type="OrthoDB" id="3199516at2759"/>
<dbReference type="VEuPathDB" id="FungiDB:ASPGLDRAFT_80774"/>
<feature type="region of interest" description="Disordered" evidence="1">
    <location>
        <begin position="578"/>
        <end position="659"/>
    </location>
</feature>
<protein>
    <recommendedName>
        <fullName evidence="4">F-box domain-containing protein</fullName>
    </recommendedName>
</protein>
<sequence>MEDAVESRCKNNLLDLPAEILREIADQATSQNDLASMALACSILHAVVIPVLYSKLAVVWVNPCTTRSDQLQCPSEVNPTLSTLATLAMGEDLFQSGQLESDSHQRPQKCSLPEPAAKLKQKLRRGNNYAQYTREFTVLDDPADCGLYHSWDPMKLDRVQGKMIALTVPKMVNLKKFIWNTSKGTMKYAWPALASLADRPGHECRLGCVWVRFHEFSSFDLFGRNIETLRQKLAKRHLRVEYPTLSILPPLKSLTVLDIDEPSYLEEMAVLIERSRNRLRALRISIKCMAQNAIWSNPPKHSSLASSKWPKLGGVLEVLTGSFQDTILPGLRKTSDALEPSSDVSLNLEVLELERITLSAPIMMQAIDWTRMVRLTLLKCGRHEKLWRNLRRRYAPRGAPTNFPLKLKHLHIDCISPYFMSFIKDTLAPNTLKAIFLHGNVHRESGISFNTFYRLILRRHRQTLKKVLVNVFEKHHWISTPWRFNREMLTFITSRKMSQLCELHMGIDSRDWDFLVQRLPNLPNLRALHIGTINNLESIRQTENTLAHRLLDMITLMPCLPLTYIGILDECYEIARDEPIDDDDDDDDDDDASATEDDMSNTVTDIPVAFDSDDESDPPLPVDNEVFLDSDDEGVPVLDEPVWFDDGEEEEEEDSEQGLGGKFWLRVSFNDDKAEIFKARHGEL</sequence>
<gene>
    <name evidence="2" type="ORF">ASPGLDRAFT_80774</name>
</gene>
<dbReference type="Proteomes" id="UP000184300">
    <property type="component" value="Unassembled WGS sequence"/>
</dbReference>